<dbReference type="PROSITE" id="PS51387">
    <property type="entry name" value="FAD_PCMH"/>
    <property type="match status" value="1"/>
</dbReference>
<dbReference type="GO" id="GO:0071949">
    <property type="term" value="F:FAD binding"/>
    <property type="evidence" value="ECO:0007669"/>
    <property type="project" value="InterPro"/>
</dbReference>
<keyword evidence="3" id="KW-0274">FAD</keyword>
<dbReference type="InterPro" id="IPR036318">
    <property type="entry name" value="FAD-bd_PCMH-like_sf"/>
</dbReference>
<dbReference type="Gene3D" id="3.30.465.10">
    <property type="match status" value="1"/>
</dbReference>
<dbReference type="RefSeq" id="XP_033458040.1">
    <property type="nucleotide sequence ID" value="XM_033603283.1"/>
</dbReference>
<dbReference type="OrthoDB" id="2151789at2759"/>
<evidence type="ECO:0000256" key="3">
    <source>
        <dbReference type="ARBA" id="ARBA00022827"/>
    </source>
</evidence>
<evidence type="ECO:0000256" key="1">
    <source>
        <dbReference type="ARBA" id="ARBA00005466"/>
    </source>
</evidence>
<dbReference type="Proteomes" id="UP000504637">
    <property type="component" value="Unplaced"/>
</dbReference>
<keyword evidence="4" id="KW-0560">Oxidoreductase</keyword>
<evidence type="ECO:0000313" key="7">
    <source>
        <dbReference type="RefSeq" id="XP_033458040.1"/>
    </source>
</evidence>
<reference evidence="7" key="3">
    <citation type="submission" date="2025-08" db="UniProtKB">
        <authorList>
            <consortium name="RefSeq"/>
        </authorList>
    </citation>
    <scope>IDENTIFICATION</scope>
    <source>
        <strain evidence="7">CBS 342.82</strain>
    </source>
</reference>
<name>A0A6J3M0I0_9PEZI</name>
<dbReference type="InterPro" id="IPR012951">
    <property type="entry name" value="BBE"/>
</dbReference>
<organism evidence="7">
    <name type="scientific">Dissoconium aciculare CBS 342.82</name>
    <dbReference type="NCBI Taxonomy" id="1314786"/>
    <lineage>
        <taxon>Eukaryota</taxon>
        <taxon>Fungi</taxon>
        <taxon>Dikarya</taxon>
        <taxon>Ascomycota</taxon>
        <taxon>Pezizomycotina</taxon>
        <taxon>Dothideomycetes</taxon>
        <taxon>Dothideomycetidae</taxon>
        <taxon>Mycosphaerellales</taxon>
        <taxon>Dissoconiaceae</taxon>
        <taxon>Dissoconium</taxon>
    </lineage>
</organism>
<dbReference type="GeneID" id="54361083"/>
<reference evidence="7" key="1">
    <citation type="submission" date="2020-01" db="EMBL/GenBank/DDBJ databases">
        <authorList>
            <consortium name="DOE Joint Genome Institute"/>
            <person name="Haridas S."/>
            <person name="Albert R."/>
            <person name="Binder M."/>
            <person name="Bloem J."/>
            <person name="Labutti K."/>
            <person name="Salamov A."/>
            <person name="Andreopoulos B."/>
            <person name="Baker S.E."/>
            <person name="Barry K."/>
            <person name="Bills G."/>
            <person name="Bluhm B.H."/>
            <person name="Cannon C."/>
            <person name="Castanera R."/>
            <person name="Culley D.E."/>
            <person name="Daum C."/>
            <person name="Ezra D."/>
            <person name="Gonzalez J.B."/>
            <person name="Henrissat B."/>
            <person name="Kuo A."/>
            <person name="Liang C."/>
            <person name="Lipzen A."/>
            <person name="Lutzoni F."/>
            <person name="Magnuson J."/>
            <person name="Mondo S."/>
            <person name="Nolan M."/>
            <person name="Ohm R."/>
            <person name="Pangilinan J."/>
            <person name="Park H.-J."/>
            <person name="Ramirez L."/>
            <person name="Alfaro M."/>
            <person name="Sun H."/>
            <person name="Tritt A."/>
            <person name="Yoshinaga Y."/>
            <person name="Zwiers L.-H."/>
            <person name="Turgeon B.G."/>
            <person name="Goodwin S.B."/>
            <person name="Spatafora J.W."/>
            <person name="Crous P.W."/>
            <person name="Grigoriev I.V."/>
        </authorList>
    </citation>
    <scope>NUCLEOTIDE SEQUENCE</scope>
    <source>
        <strain evidence="7">CBS 342.82</strain>
    </source>
</reference>
<dbReference type="InterPro" id="IPR050416">
    <property type="entry name" value="FAD-linked_Oxidoreductase"/>
</dbReference>
<dbReference type="InterPro" id="IPR016167">
    <property type="entry name" value="FAD-bd_PCMH_sub1"/>
</dbReference>
<proteinExistence type="inferred from homology"/>
<dbReference type="PANTHER" id="PTHR42973">
    <property type="entry name" value="BINDING OXIDOREDUCTASE, PUTATIVE (AFU_ORTHOLOGUE AFUA_1G17690)-RELATED"/>
    <property type="match status" value="1"/>
</dbReference>
<comment type="similarity">
    <text evidence="1">Belongs to the oxygen-dependent FAD-linked oxidoreductase family.</text>
</comment>
<feature type="domain" description="FAD-binding PCMH-type" evidence="5">
    <location>
        <begin position="229"/>
        <end position="409"/>
    </location>
</feature>
<dbReference type="PANTHER" id="PTHR42973:SF54">
    <property type="entry name" value="FAD-BINDING PCMH-TYPE DOMAIN-CONTAINING PROTEIN"/>
    <property type="match status" value="1"/>
</dbReference>
<keyword evidence="6" id="KW-1185">Reference proteome</keyword>
<dbReference type="InterPro" id="IPR016169">
    <property type="entry name" value="FAD-bd_PCMH_sub2"/>
</dbReference>
<reference evidence="7" key="2">
    <citation type="submission" date="2020-04" db="EMBL/GenBank/DDBJ databases">
        <authorList>
            <consortium name="NCBI Genome Project"/>
        </authorList>
    </citation>
    <scope>NUCLEOTIDE SEQUENCE</scope>
    <source>
        <strain evidence="7">CBS 342.82</strain>
    </source>
</reference>
<evidence type="ECO:0000313" key="6">
    <source>
        <dbReference type="Proteomes" id="UP000504637"/>
    </source>
</evidence>
<dbReference type="SUPFAM" id="SSF56176">
    <property type="entry name" value="FAD-binding/transporter-associated domain-like"/>
    <property type="match status" value="1"/>
</dbReference>
<evidence type="ECO:0000259" key="5">
    <source>
        <dbReference type="PROSITE" id="PS51387"/>
    </source>
</evidence>
<evidence type="ECO:0000256" key="4">
    <source>
        <dbReference type="ARBA" id="ARBA00023002"/>
    </source>
</evidence>
<accession>A0A6J3M0I0</accession>
<keyword evidence="2" id="KW-0285">Flavoprotein</keyword>
<dbReference type="GO" id="GO:0016491">
    <property type="term" value="F:oxidoreductase activity"/>
    <property type="evidence" value="ECO:0007669"/>
    <property type="project" value="UniProtKB-KW"/>
</dbReference>
<dbReference type="InterPro" id="IPR006094">
    <property type="entry name" value="Oxid_FAD_bind_N"/>
</dbReference>
<dbReference type="AlphaFoldDB" id="A0A6J3M0I0"/>
<dbReference type="InterPro" id="IPR016166">
    <property type="entry name" value="FAD-bd_PCMH"/>
</dbReference>
<dbReference type="Pfam" id="PF01565">
    <property type="entry name" value="FAD_binding_4"/>
    <property type="match status" value="1"/>
</dbReference>
<dbReference type="Gene3D" id="3.30.43.10">
    <property type="entry name" value="Uridine Diphospho-n-acetylenolpyruvylglucosamine Reductase, domain 2"/>
    <property type="match status" value="1"/>
</dbReference>
<dbReference type="Pfam" id="PF08031">
    <property type="entry name" value="BBE"/>
    <property type="match status" value="1"/>
</dbReference>
<dbReference type="Gene3D" id="3.40.462.20">
    <property type="match status" value="1"/>
</dbReference>
<sequence length="715" mass="77797">MIARSQRSSRAITHPSWGSGDIKIHHALHDMTGDKSEQSIQTMILTSASGYCMFVYLIKFAARSLFLLSQSREWLHQSPGEGILYRNYADFGANSTALNIAQLHFAQNGHDTATRSTVSAAVRSLINHVSNIKQNRCCSDSHFLLYRAVIPQNLCFPFRGSGIEMKQQVLSLLTMLGGWYGKPRIEGTCVERDAGLTWLSSKLSGNAIISCRGQPSQIYNANRYWGKQYGKDADVVVFPANARDVSVTVRATQKTDLGRDYAFVSGAHSMTNSSSSSGFVIDLKFLNHTEIVHDFELGNETFTAIAYGAGTTSGQFQAALNGTGWTGIAARVDSVGLGGFSTGGGIGYLAGAYGYASDRVVAAEVVLPTGEIVFATETNEYSDLIWALRGAGLGQFGIVTTFFQRAIPEPKSARVAFYILAEESIPKSYENVAEFYASHSDPFSLLYYTYGFLPADSSNPDPKPSDFALLNLMTTVWLEEPESTAPNQKSFEETFAPVLSSLQFVESTTYTVPYANLATLGAAFFPYGLRRGFFGGQASRISAPYLQNVQREFKIFIDDVIGNGDFPTASTFTLQYMSPGLNGNLPKSDNETAWPHSHAGHQTLFDPGWSSPSSDFIAATTNTRITALTYAEQAIAAGPKMSDDDESDADLCGGTKLCDYPNYIAGDVSGRRVWGKNIPRLIDIKDKYDPECTLHTGRVFASKACVAKGVANVFA</sequence>
<gene>
    <name evidence="7" type="ORF">K489DRAFT_371962</name>
</gene>
<protein>
    <recommendedName>
        <fullName evidence="5">FAD-binding PCMH-type domain-containing protein</fullName>
    </recommendedName>
</protein>
<evidence type="ECO:0000256" key="2">
    <source>
        <dbReference type="ARBA" id="ARBA00022630"/>
    </source>
</evidence>